<keyword evidence="1" id="KW-0175">Coiled coil</keyword>
<organism evidence="2 3">
    <name type="scientific">Effrenium voratum</name>
    <dbReference type="NCBI Taxonomy" id="2562239"/>
    <lineage>
        <taxon>Eukaryota</taxon>
        <taxon>Sar</taxon>
        <taxon>Alveolata</taxon>
        <taxon>Dinophyceae</taxon>
        <taxon>Suessiales</taxon>
        <taxon>Symbiodiniaceae</taxon>
        <taxon>Effrenium</taxon>
    </lineage>
</organism>
<reference evidence="2" key="1">
    <citation type="submission" date="2023-08" db="EMBL/GenBank/DDBJ databases">
        <authorList>
            <person name="Chen Y."/>
            <person name="Shah S."/>
            <person name="Dougan E. K."/>
            <person name="Thang M."/>
            <person name="Chan C."/>
        </authorList>
    </citation>
    <scope>NUCLEOTIDE SEQUENCE</scope>
</reference>
<dbReference type="Proteomes" id="UP001178507">
    <property type="component" value="Unassembled WGS sequence"/>
</dbReference>
<evidence type="ECO:0000313" key="3">
    <source>
        <dbReference type="Proteomes" id="UP001178507"/>
    </source>
</evidence>
<sequence>MNFLKRIGDMLEVDEGEGAGQASNQPSLPSLEDMLTLPEDEAEKEAAAAAELLRKAAEASQALSRQLPEALQRARKAELEAQRLRTSLAEAEAKIAGLQAQQLRLADGLLGE</sequence>
<dbReference type="EMBL" id="CAUJNA010003481">
    <property type="protein sequence ID" value="CAJ1403099.1"/>
    <property type="molecule type" value="Genomic_DNA"/>
</dbReference>
<evidence type="ECO:0000313" key="2">
    <source>
        <dbReference type="EMBL" id="CAJ1403099.1"/>
    </source>
</evidence>
<name>A0AA36NEB8_9DINO</name>
<comment type="caution">
    <text evidence="2">The sequence shown here is derived from an EMBL/GenBank/DDBJ whole genome shotgun (WGS) entry which is preliminary data.</text>
</comment>
<protein>
    <submittedName>
        <fullName evidence="2">Uncharacterized protein</fullName>
    </submittedName>
</protein>
<accession>A0AA36NEB8</accession>
<evidence type="ECO:0000256" key="1">
    <source>
        <dbReference type="SAM" id="Coils"/>
    </source>
</evidence>
<gene>
    <name evidence="2" type="ORF">EVOR1521_LOCUS25843</name>
</gene>
<dbReference type="AlphaFoldDB" id="A0AA36NEB8"/>
<feature type="coiled-coil region" evidence="1">
    <location>
        <begin position="39"/>
        <end position="101"/>
    </location>
</feature>
<keyword evidence="3" id="KW-1185">Reference proteome</keyword>
<proteinExistence type="predicted"/>